<proteinExistence type="predicted"/>
<comment type="caution">
    <text evidence="1">The sequence shown here is derived from an EMBL/GenBank/DDBJ whole genome shotgun (WGS) entry which is preliminary data.</text>
</comment>
<organism evidence="1 2">
    <name type="scientific">Poritiphilus flavus</name>
    <dbReference type="NCBI Taxonomy" id="2697053"/>
    <lineage>
        <taxon>Bacteria</taxon>
        <taxon>Pseudomonadati</taxon>
        <taxon>Bacteroidota</taxon>
        <taxon>Flavobacteriia</taxon>
        <taxon>Flavobacteriales</taxon>
        <taxon>Flavobacteriaceae</taxon>
        <taxon>Poritiphilus</taxon>
    </lineage>
</organism>
<protein>
    <submittedName>
        <fullName evidence="1">Uncharacterized protein</fullName>
    </submittedName>
</protein>
<accession>A0A6L9EGQ3</accession>
<evidence type="ECO:0000313" key="2">
    <source>
        <dbReference type="Proteomes" id="UP000475249"/>
    </source>
</evidence>
<keyword evidence="2" id="KW-1185">Reference proteome</keyword>
<dbReference type="RefSeq" id="WP_161436906.1">
    <property type="nucleotide sequence ID" value="NZ_WXYO01000008.1"/>
</dbReference>
<name>A0A6L9EGQ3_9FLAO</name>
<sequence>MKRIYLLVLLPFLVSFQCEDDLDNSGFETTYLLQNESGIDLILLSNGNSLVDLESQSEVSIGSTLNSVTEPVVPSESLIFEDIKLYRTDGDDFILVYDQEPLDDALWIFNEPSVNRYEYTLVITDDLID</sequence>
<reference evidence="1 2" key="1">
    <citation type="submission" date="2020-01" db="EMBL/GenBank/DDBJ databases">
        <title>Bacteria diversity of Porities sp.</title>
        <authorList>
            <person name="Wang G."/>
        </authorList>
    </citation>
    <scope>NUCLEOTIDE SEQUENCE [LARGE SCALE GENOMIC DNA]</scope>
    <source>
        <strain evidence="1 2">R33</strain>
    </source>
</reference>
<gene>
    <name evidence="1" type="ORF">GTQ38_17750</name>
</gene>
<dbReference type="Proteomes" id="UP000475249">
    <property type="component" value="Unassembled WGS sequence"/>
</dbReference>
<evidence type="ECO:0000313" key="1">
    <source>
        <dbReference type="EMBL" id="NAS13863.1"/>
    </source>
</evidence>
<dbReference type="EMBL" id="WXYO01000008">
    <property type="protein sequence ID" value="NAS13863.1"/>
    <property type="molecule type" value="Genomic_DNA"/>
</dbReference>
<dbReference type="AlphaFoldDB" id="A0A6L9EGQ3"/>